<name>A0A316UT07_9BASI</name>
<dbReference type="AlphaFoldDB" id="A0A316UT07"/>
<dbReference type="Proteomes" id="UP000245884">
    <property type="component" value="Unassembled WGS sequence"/>
</dbReference>
<accession>A0A316UT07</accession>
<feature type="region of interest" description="Disordered" evidence="1">
    <location>
        <begin position="98"/>
        <end position="134"/>
    </location>
</feature>
<evidence type="ECO:0000313" key="3">
    <source>
        <dbReference type="Proteomes" id="UP000245884"/>
    </source>
</evidence>
<reference evidence="2 3" key="1">
    <citation type="journal article" date="2018" name="Mol. Biol. Evol.">
        <title>Broad Genomic Sampling Reveals a Smut Pathogenic Ancestry of the Fungal Clade Ustilaginomycotina.</title>
        <authorList>
            <person name="Kijpornyongpan T."/>
            <person name="Mondo S.J."/>
            <person name="Barry K."/>
            <person name="Sandor L."/>
            <person name="Lee J."/>
            <person name="Lipzen A."/>
            <person name="Pangilinan J."/>
            <person name="LaButti K."/>
            <person name="Hainaut M."/>
            <person name="Henrissat B."/>
            <person name="Grigoriev I.V."/>
            <person name="Spatafora J.W."/>
            <person name="Aime M.C."/>
        </authorList>
    </citation>
    <scope>NUCLEOTIDE SEQUENCE [LARGE SCALE GENOMIC DNA]</scope>
    <source>
        <strain evidence="2 3">MCA 5214</strain>
    </source>
</reference>
<keyword evidence="3" id="KW-1185">Reference proteome</keyword>
<evidence type="ECO:0000313" key="2">
    <source>
        <dbReference type="EMBL" id="PWN28410.1"/>
    </source>
</evidence>
<gene>
    <name evidence="2" type="ORF">BDZ90DRAFT_259452</name>
</gene>
<feature type="compositionally biased region" description="Basic and acidic residues" evidence="1">
    <location>
        <begin position="115"/>
        <end position="134"/>
    </location>
</feature>
<evidence type="ECO:0000256" key="1">
    <source>
        <dbReference type="SAM" id="MobiDB-lite"/>
    </source>
</evidence>
<feature type="compositionally biased region" description="Polar residues" evidence="1">
    <location>
        <begin position="1"/>
        <end position="17"/>
    </location>
</feature>
<sequence length="134" mass="13707">MSANAIRNTEAQGSVPQTDAGANIGSNAPAGSTTTGSATASGVGAGSADNKHTPAIPGSAQLDPEIPRTAKEAPIFGVEASKDVSFKEQVQGHAKYFAGKFTGNDKEVQQGAARARGEENSLPKELQPERKSTQ</sequence>
<dbReference type="RefSeq" id="XP_025363022.1">
    <property type="nucleotide sequence ID" value="XM_025508162.1"/>
</dbReference>
<feature type="compositionally biased region" description="Low complexity" evidence="1">
    <location>
        <begin position="25"/>
        <end position="48"/>
    </location>
</feature>
<dbReference type="EMBL" id="KZ819665">
    <property type="protein sequence ID" value="PWN28410.1"/>
    <property type="molecule type" value="Genomic_DNA"/>
</dbReference>
<protein>
    <submittedName>
        <fullName evidence="2">Uncharacterized protein</fullName>
    </submittedName>
</protein>
<organism evidence="2 3">
    <name type="scientific">Jaminaea rosea</name>
    <dbReference type="NCBI Taxonomy" id="1569628"/>
    <lineage>
        <taxon>Eukaryota</taxon>
        <taxon>Fungi</taxon>
        <taxon>Dikarya</taxon>
        <taxon>Basidiomycota</taxon>
        <taxon>Ustilaginomycotina</taxon>
        <taxon>Exobasidiomycetes</taxon>
        <taxon>Microstromatales</taxon>
        <taxon>Microstromatales incertae sedis</taxon>
        <taxon>Jaminaea</taxon>
    </lineage>
</organism>
<proteinExistence type="predicted"/>
<feature type="region of interest" description="Disordered" evidence="1">
    <location>
        <begin position="1"/>
        <end position="66"/>
    </location>
</feature>
<dbReference type="OrthoDB" id="3361009at2759"/>
<dbReference type="GeneID" id="37029985"/>